<dbReference type="Proteomes" id="UP000011087">
    <property type="component" value="Unassembled WGS sequence"/>
</dbReference>
<reference evidence="5" key="2">
    <citation type="submission" date="2012-11" db="EMBL/GenBank/DDBJ databases">
        <authorList>
            <person name="Kuo A."/>
            <person name="Curtis B.A."/>
            <person name="Tanifuji G."/>
            <person name="Burki F."/>
            <person name="Gruber A."/>
            <person name="Irimia M."/>
            <person name="Maruyama S."/>
            <person name="Arias M.C."/>
            <person name="Ball S.G."/>
            <person name="Gile G.H."/>
            <person name="Hirakawa Y."/>
            <person name="Hopkins J.F."/>
            <person name="Rensing S.A."/>
            <person name="Schmutz J."/>
            <person name="Symeonidi A."/>
            <person name="Elias M."/>
            <person name="Eveleigh R.J."/>
            <person name="Herman E.K."/>
            <person name="Klute M.J."/>
            <person name="Nakayama T."/>
            <person name="Obornik M."/>
            <person name="Reyes-Prieto A."/>
            <person name="Armbrust E.V."/>
            <person name="Aves S.J."/>
            <person name="Beiko R.G."/>
            <person name="Coutinho P."/>
            <person name="Dacks J.B."/>
            <person name="Durnford D.G."/>
            <person name="Fast N.M."/>
            <person name="Green B.R."/>
            <person name="Grisdale C."/>
            <person name="Hempe F."/>
            <person name="Henrissat B."/>
            <person name="Hoppner M.P."/>
            <person name="Ishida K.-I."/>
            <person name="Kim E."/>
            <person name="Koreny L."/>
            <person name="Kroth P.G."/>
            <person name="Liu Y."/>
            <person name="Malik S.-B."/>
            <person name="Maier U.G."/>
            <person name="McRose D."/>
            <person name="Mock T."/>
            <person name="Neilson J.A."/>
            <person name="Onodera N.T."/>
            <person name="Poole A.M."/>
            <person name="Pritham E.J."/>
            <person name="Richards T.A."/>
            <person name="Rocap G."/>
            <person name="Roy S.W."/>
            <person name="Sarai C."/>
            <person name="Schaack S."/>
            <person name="Shirato S."/>
            <person name="Slamovits C.H."/>
            <person name="Spencer D.F."/>
            <person name="Suzuki S."/>
            <person name="Worden A.Z."/>
            <person name="Zauner S."/>
            <person name="Barry K."/>
            <person name="Bell C."/>
            <person name="Bharti A.K."/>
            <person name="Crow J.A."/>
            <person name="Grimwood J."/>
            <person name="Kramer R."/>
            <person name="Lindquist E."/>
            <person name="Lucas S."/>
            <person name="Salamov A."/>
            <person name="McFadden G.I."/>
            <person name="Lane C.E."/>
            <person name="Keeling P.J."/>
            <person name="Gray M.W."/>
            <person name="Grigoriev I.V."/>
            <person name="Archibald J.M."/>
        </authorList>
    </citation>
    <scope>NUCLEOTIDE SEQUENCE</scope>
    <source>
        <strain evidence="5">CCMP2712</strain>
    </source>
</reference>
<evidence type="ECO:0000256" key="1">
    <source>
        <dbReference type="SAM" id="MobiDB-lite"/>
    </source>
</evidence>
<feature type="signal peptide" evidence="2">
    <location>
        <begin position="1"/>
        <end position="19"/>
    </location>
</feature>
<reference evidence="4" key="3">
    <citation type="submission" date="2015-06" db="UniProtKB">
        <authorList>
            <consortium name="EnsemblProtists"/>
        </authorList>
    </citation>
    <scope>IDENTIFICATION</scope>
</reference>
<feature type="chain" id="PRO_5008770847" evidence="2">
    <location>
        <begin position="20"/>
        <end position="234"/>
    </location>
</feature>
<dbReference type="GeneID" id="17299272"/>
<evidence type="ECO:0000313" key="5">
    <source>
        <dbReference type="Proteomes" id="UP000011087"/>
    </source>
</evidence>
<proteinExistence type="predicted"/>
<dbReference type="KEGG" id="gtt:GUITHDRAFT_141049"/>
<sequence length="234" mass="26611">MAAATLLTLLARMLWVAQEATHGTVSLESRGSHLCLSSSLTGTVNMMPPLAKLRGGGPLDGDHILGDELPAGISKRKALKISLQRICARLMVSTDDREKTKLRAEEMRINDELELERMRVEQRQQRKKIRTSKDKEEKAELRAEEKSMKAELQAQEKSMEAKLEIARQRLDLEQLRARITASKDEQEKAELQAKLIRSEDQLQKLILLNLGYVDDSPYLVYDQSKQSRDLLDFV</sequence>
<feature type="region of interest" description="Disordered" evidence="1">
    <location>
        <begin position="120"/>
        <end position="147"/>
    </location>
</feature>
<dbReference type="AlphaFoldDB" id="L1J3F9"/>
<feature type="compositionally biased region" description="Basic and acidic residues" evidence="1">
    <location>
        <begin position="131"/>
        <end position="147"/>
    </location>
</feature>
<protein>
    <submittedName>
        <fullName evidence="3 4">Uncharacterized protein</fullName>
    </submittedName>
</protein>
<organism evidence="3">
    <name type="scientific">Guillardia theta (strain CCMP2712)</name>
    <name type="common">Cryptophyte</name>
    <dbReference type="NCBI Taxonomy" id="905079"/>
    <lineage>
        <taxon>Eukaryota</taxon>
        <taxon>Cryptophyceae</taxon>
        <taxon>Pyrenomonadales</taxon>
        <taxon>Geminigeraceae</taxon>
        <taxon>Guillardia</taxon>
    </lineage>
</organism>
<keyword evidence="5" id="KW-1185">Reference proteome</keyword>
<dbReference type="EnsemblProtists" id="EKX42630">
    <property type="protein sequence ID" value="EKX42630"/>
    <property type="gene ID" value="GUITHDRAFT_141049"/>
</dbReference>
<evidence type="ECO:0000256" key="2">
    <source>
        <dbReference type="SAM" id="SignalP"/>
    </source>
</evidence>
<dbReference type="PaxDb" id="55529-EKX42630"/>
<reference evidence="3 5" key="1">
    <citation type="journal article" date="2012" name="Nature">
        <title>Algal genomes reveal evolutionary mosaicism and the fate of nucleomorphs.</title>
        <authorList>
            <consortium name="DOE Joint Genome Institute"/>
            <person name="Curtis B.A."/>
            <person name="Tanifuji G."/>
            <person name="Burki F."/>
            <person name="Gruber A."/>
            <person name="Irimia M."/>
            <person name="Maruyama S."/>
            <person name="Arias M.C."/>
            <person name="Ball S.G."/>
            <person name="Gile G.H."/>
            <person name="Hirakawa Y."/>
            <person name="Hopkins J.F."/>
            <person name="Kuo A."/>
            <person name="Rensing S.A."/>
            <person name="Schmutz J."/>
            <person name="Symeonidi A."/>
            <person name="Elias M."/>
            <person name="Eveleigh R.J."/>
            <person name="Herman E.K."/>
            <person name="Klute M.J."/>
            <person name="Nakayama T."/>
            <person name="Obornik M."/>
            <person name="Reyes-Prieto A."/>
            <person name="Armbrust E.V."/>
            <person name="Aves S.J."/>
            <person name="Beiko R.G."/>
            <person name="Coutinho P."/>
            <person name="Dacks J.B."/>
            <person name="Durnford D.G."/>
            <person name="Fast N.M."/>
            <person name="Green B.R."/>
            <person name="Grisdale C.J."/>
            <person name="Hempel F."/>
            <person name="Henrissat B."/>
            <person name="Hoppner M.P."/>
            <person name="Ishida K."/>
            <person name="Kim E."/>
            <person name="Koreny L."/>
            <person name="Kroth P.G."/>
            <person name="Liu Y."/>
            <person name="Malik S.B."/>
            <person name="Maier U.G."/>
            <person name="McRose D."/>
            <person name="Mock T."/>
            <person name="Neilson J.A."/>
            <person name="Onodera N.T."/>
            <person name="Poole A.M."/>
            <person name="Pritham E.J."/>
            <person name="Richards T.A."/>
            <person name="Rocap G."/>
            <person name="Roy S.W."/>
            <person name="Sarai C."/>
            <person name="Schaack S."/>
            <person name="Shirato S."/>
            <person name="Slamovits C.H."/>
            <person name="Spencer D.F."/>
            <person name="Suzuki S."/>
            <person name="Worden A.Z."/>
            <person name="Zauner S."/>
            <person name="Barry K."/>
            <person name="Bell C."/>
            <person name="Bharti A.K."/>
            <person name="Crow J.A."/>
            <person name="Grimwood J."/>
            <person name="Kramer R."/>
            <person name="Lindquist E."/>
            <person name="Lucas S."/>
            <person name="Salamov A."/>
            <person name="McFadden G.I."/>
            <person name="Lane C.E."/>
            <person name="Keeling P.J."/>
            <person name="Gray M.W."/>
            <person name="Grigoriev I.V."/>
            <person name="Archibald J.M."/>
        </authorList>
    </citation>
    <scope>NUCLEOTIDE SEQUENCE</scope>
    <source>
        <strain evidence="3 5">CCMP2712</strain>
    </source>
</reference>
<dbReference type="EMBL" id="JH993015">
    <property type="protein sequence ID" value="EKX42630.1"/>
    <property type="molecule type" value="Genomic_DNA"/>
</dbReference>
<dbReference type="RefSeq" id="XP_005829610.1">
    <property type="nucleotide sequence ID" value="XM_005829553.1"/>
</dbReference>
<keyword evidence="2" id="KW-0732">Signal</keyword>
<accession>L1J3F9</accession>
<dbReference type="HOGENOM" id="CLU_1392524_0_0_1"/>
<gene>
    <name evidence="3" type="ORF">GUITHDRAFT_141049</name>
</gene>
<name>L1J3F9_GUITC</name>
<evidence type="ECO:0000313" key="3">
    <source>
        <dbReference type="EMBL" id="EKX42630.1"/>
    </source>
</evidence>
<evidence type="ECO:0000313" key="4">
    <source>
        <dbReference type="EnsemblProtists" id="EKX42630"/>
    </source>
</evidence>